<evidence type="ECO:0000256" key="1">
    <source>
        <dbReference type="SAM" id="MobiDB-lite"/>
    </source>
</evidence>
<feature type="chain" id="PRO_5013370056" description="Gram-positive cocci surface proteins LPxTG domain-containing protein" evidence="2">
    <location>
        <begin position="31"/>
        <end position="226"/>
    </location>
</feature>
<keyword evidence="2" id="KW-0732">Signal</keyword>
<evidence type="ECO:0000256" key="2">
    <source>
        <dbReference type="SAM" id="SignalP"/>
    </source>
</evidence>
<proteinExistence type="predicted"/>
<dbReference type="EMBL" id="FYEZ01000002">
    <property type="protein sequence ID" value="SNC72074.1"/>
    <property type="molecule type" value="Genomic_DNA"/>
</dbReference>
<sequence length="226" mass="23907">MRIARTHRLALTALGAGVALTLGTAAGASAQQQPEVGISVERDPSSTNLHWSVTLDVEHSEPTDTGPWVEWAVDGYNTHKSPWPITVAEGSSESPQCEADRPTRSSTVLDDTSRVFDAIMLPGDTDRVMVFGAYCDTEGVAHRIEVEAYLTEEADGTFTVEQYPLVDVPDEDAPEDDVPEEDDDAEGPIVDTGWTGDSALSPLAALTGAALLGAGGTTVAASRRRA</sequence>
<name>A0A212U1S6_9MICO</name>
<feature type="signal peptide" evidence="2">
    <location>
        <begin position="1"/>
        <end position="30"/>
    </location>
</feature>
<dbReference type="AlphaFoldDB" id="A0A212U1S6"/>
<accession>A0A212U1S6</accession>
<gene>
    <name evidence="3" type="ORF">SAMN05445756_1717</name>
</gene>
<keyword evidence="4" id="KW-1185">Reference proteome</keyword>
<feature type="compositionally biased region" description="Acidic residues" evidence="1">
    <location>
        <begin position="168"/>
        <end position="186"/>
    </location>
</feature>
<evidence type="ECO:0000313" key="4">
    <source>
        <dbReference type="Proteomes" id="UP000198122"/>
    </source>
</evidence>
<dbReference type="OrthoDB" id="5150099at2"/>
<dbReference type="Proteomes" id="UP000198122">
    <property type="component" value="Unassembled WGS sequence"/>
</dbReference>
<evidence type="ECO:0008006" key="5">
    <source>
        <dbReference type="Google" id="ProtNLM"/>
    </source>
</evidence>
<dbReference type="RefSeq" id="WP_088818644.1">
    <property type="nucleotide sequence ID" value="NZ_FYEZ01000002.1"/>
</dbReference>
<evidence type="ECO:0000313" key="3">
    <source>
        <dbReference type="EMBL" id="SNC72074.1"/>
    </source>
</evidence>
<protein>
    <recommendedName>
        <fullName evidence="5">Gram-positive cocci surface proteins LPxTG domain-containing protein</fullName>
    </recommendedName>
</protein>
<organism evidence="3 4">
    <name type="scientific">Kytococcus aerolatus</name>
    <dbReference type="NCBI Taxonomy" id="592308"/>
    <lineage>
        <taxon>Bacteria</taxon>
        <taxon>Bacillati</taxon>
        <taxon>Actinomycetota</taxon>
        <taxon>Actinomycetes</taxon>
        <taxon>Micrococcales</taxon>
        <taxon>Kytococcaceae</taxon>
        <taxon>Kytococcus</taxon>
    </lineage>
</organism>
<feature type="region of interest" description="Disordered" evidence="1">
    <location>
        <begin position="167"/>
        <end position="196"/>
    </location>
</feature>
<reference evidence="3 4" key="1">
    <citation type="submission" date="2017-06" db="EMBL/GenBank/DDBJ databases">
        <authorList>
            <person name="Kim H.J."/>
            <person name="Triplett B.A."/>
        </authorList>
    </citation>
    <scope>NUCLEOTIDE SEQUENCE [LARGE SCALE GENOMIC DNA]</scope>
    <source>
        <strain evidence="3 4">DSM 22179</strain>
    </source>
</reference>